<name>A0A699J6A2_TANCI</name>
<accession>A0A699J6A2</accession>
<gene>
    <name evidence="1" type="ORF">Tci_587289</name>
</gene>
<feature type="non-terminal residue" evidence="1">
    <location>
        <position position="1"/>
    </location>
</feature>
<comment type="caution">
    <text evidence="1">The sequence shown here is derived from an EMBL/GenBank/DDBJ whole genome shotgun (WGS) entry which is preliminary data.</text>
</comment>
<evidence type="ECO:0000313" key="1">
    <source>
        <dbReference type="EMBL" id="GFA15317.1"/>
    </source>
</evidence>
<organism evidence="1">
    <name type="scientific">Tanacetum cinerariifolium</name>
    <name type="common">Dalmatian daisy</name>
    <name type="synonym">Chrysanthemum cinerariifolium</name>
    <dbReference type="NCBI Taxonomy" id="118510"/>
    <lineage>
        <taxon>Eukaryota</taxon>
        <taxon>Viridiplantae</taxon>
        <taxon>Streptophyta</taxon>
        <taxon>Embryophyta</taxon>
        <taxon>Tracheophyta</taxon>
        <taxon>Spermatophyta</taxon>
        <taxon>Magnoliopsida</taxon>
        <taxon>eudicotyledons</taxon>
        <taxon>Gunneridae</taxon>
        <taxon>Pentapetalae</taxon>
        <taxon>asterids</taxon>
        <taxon>campanulids</taxon>
        <taxon>Asterales</taxon>
        <taxon>Asteraceae</taxon>
        <taxon>Asteroideae</taxon>
        <taxon>Anthemideae</taxon>
        <taxon>Anthemidinae</taxon>
        <taxon>Tanacetum</taxon>
    </lineage>
</organism>
<reference evidence="1" key="1">
    <citation type="journal article" date="2019" name="Sci. Rep.">
        <title>Draft genome of Tanacetum cinerariifolium, the natural source of mosquito coil.</title>
        <authorList>
            <person name="Yamashiro T."/>
            <person name="Shiraishi A."/>
            <person name="Satake H."/>
            <person name="Nakayama K."/>
        </authorList>
    </citation>
    <scope>NUCLEOTIDE SEQUENCE</scope>
</reference>
<dbReference type="EMBL" id="BKCJ010377165">
    <property type="protein sequence ID" value="GFA15317.1"/>
    <property type="molecule type" value="Genomic_DNA"/>
</dbReference>
<sequence length="120" mass="13592">IYKSLILIQFFAFRTSIGIKIPPIVCGLARRSVISSDSVARASERRQLIIDELVDFRNSMLGINDTTPDEVSQVAVTIKAQENTEKVKVDVSKIPLLKQDEMFTKNVACIYVFGRRTHMF</sequence>
<protein>
    <submittedName>
        <fullName evidence="1">Uncharacterized protein</fullName>
    </submittedName>
</protein>
<proteinExistence type="predicted"/>
<dbReference type="AlphaFoldDB" id="A0A699J6A2"/>